<dbReference type="InterPro" id="IPR036527">
    <property type="entry name" value="SCP2_sterol-bd_dom_sf"/>
</dbReference>
<protein>
    <submittedName>
        <fullName evidence="2">Sterol-binding domain-containing protein</fullName>
    </submittedName>
</protein>
<evidence type="ECO:0000313" key="2">
    <source>
        <dbReference type="EMBL" id="ETR67630.1"/>
    </source>
</evidence>
<dbReference type="SUPFAM" id="SSF55718">
    <property type="entry name" value="SCP-like"/>
    <property type="match status" value="1"/>
</dbReference>
<accession>A0A1V1NYH2</accession>
<name>A0A1V1NYH2_9BACT</name>
<organism evidence="2 3">
    <name type="scientific">Candidatus Magnetoglobus multicellularis str. Araruama</name>
    <dbReference type="NCBI Taxonomy" id="890399"/>
    <lineage>
        <taxon>Bacteria</taxon>
        <taxon>Pseudomonadati</taxon>
        <taxon>Thermodesulfobacteriota</taxon>
        <taxon>Desulfobacteria</taxon>
        <taxon>Desulfobacterales</taxon>
        <taxon>Desulfobacteraceae</taxon>
        <taxon>Candidatus Magnetoglobus</taxon>
    </lineage>
</organism>
<proteinExistence type="predicted"/>
<reference evidence="3" key="1">
    <citation type="submission" date="2012-11" db="EMBL/GenBank/DDBJ databases">
        <authorList>
            <person name="Lucero-Rivera Y.E."/>
            <person name="Tovar-Ramirez D."/>
        </authorList>
    </citation>
    <scope>NUCLEOTIDE SEQUENCE [LARGE SCALE GENOMIC DNA]</scope>
    <source>
        <strain evidence="3">Araruama</strain>
    </source>
</reference>
<evidence type="ECO:0000259" key="1">
    <source>
        <dbReference type="Pfam" id="PF02036"/>
    </source>
</evidence>
<comment type="caution">
    <text evidence="2">The sequence shown here is derived from an EMBL/GenBank/DDBJ whole genome shotgun (WGS) entry which is preliminary data.</text>
</comment>
<dbReference type="AlphaFoldDB" id="A0A1V1NYH2"/>
<sequence>VPVAHLFENMKDRFIPQKGKGVHATVSYHITGKGGGQWTVTIDDGKFLLSTTVLKNPTVYIVARDSDYHDIVTGKLDGITAVLTGKMTIEGDVQFMSEFRNMFNALK</sequence>
<dbReference type="Pfam" id="PF02036">
    <property type="entry name" value="SCP2"/>
    <property type="match status" value="1"/>
</dbReference>
<dbReference type="Gene3D" id="3.30.1050.10">
    <property type="entry name" value="SCP2 sterol-binding domain"/>
    <property type="match status" value="1"/>
</dbReference>
<feature type="domain" description="SCP2" evidence="1">
    <location>
        <begin position="16"/>
        <end position="103"/>
    </location>
</feature>
<feature type="non-terminal residue" evidence="2">
    <location>
        <position position="1"/>
    </location>
</feature>
<dbReference type="InterPro" id="IPR003033">
    <property type="entry name" value="SCP2_sterol-bd_dom"/>
</dbReference>
<dbReference type="Proteomes" id="UP000189670">
    <property type="component" value="Unassembled WGS sequence"/>
</dbReference>
<gene>
    <name evidence="2" type="ORF">OMM_11382</name>
</gene>
<evidence type="ECO:0000313" key="3">
    <source>
        <dbReference type="Proteomes" id="UP000189670"/>
    </source>
</evidence>
<dbReference type="EMBL" id="ATBP01001287">
    <property type="protein sequence ID" value="ETR67630.1"/>
    <property type="molecule type" value="Genomic_DNA"/>
</dbReference>